<comment type="domain">
    <text evidence="10">The DHHC domain is required for palmitoyltransferase activity.</text>
</comment>
<evidence type="ECO:0000256" key="2">
    <source>
        <dbReference type="ARBA" id="ARBA00022679"/>
    </source>
</evidence>
<sequence>MGLTRVIAIFAVTVSLFTFVAFFGRLPTFRNTPIGFCHRLFVIHIPSGLRRLDVGLTGGRITEGSSRLGHYLMNEKHPVVVIFFLALITISVALFVPTVWHLLPVQHKFLVPLIVPLPYLFTYLSATRNSQAYITPFNHAAQMRQYPYDRILYYPGNTCQTCRFLKPARSKHCSICKTCVARCDHHCVWVNNCLGRGNYKWFLALLLSTSIMLAYGAYLAYITLTPKVNKNYAKFEKWYRYQPGPDANPEGWGTFFDKKLHYLSIYAGIYIEQGGAAGAGVGLLALLTWPLPLGLLAYQTYLIYAGMTTNESSKWADWRDDMLDGIVFLAKRRENTFQNNRFHTPTYAHSHASSSSGTPIDTPPETPPEIEEPPTTWPLESRHVLIRTTNGQPPTRLPPRIQSVVADKESFERVWDLGKVENVYDLGFWDNLLNLLRD</sequence>
<dbReference type="AlphaFoldDB" id="A0A2V1DWY9"/>
<dbReference type="EMBL" id="KZ805338">
    <property type="protein sequence ID" value="PVI02863.1"/>
    <property type="molecule type" value="Genomic_DNA"/>
</dbReference>
<dbReference type="PANTHER" id="PTHR22883:SF480">
    <property type="entry name" value="PALMITOYLTRANSFERASE SWF1"/>
    <property type="match status" value="1"/>
</dbReference>
<dbReference type="PROSITE" id="PS50216">
    <property type="entry name" value="DHHC"/>
    <property type="match status" value="1"/>
</dbReference>
<feature type="transmembrane region" description="Helical" evidence="10">
    <location>
        <begin position="79"/>
        <end position="103"/>
    </location>
</feature>
<evidence type="ECO:0000256" key="10">
    <source>
        <dbReference type="RuleBase" id="RU079119"/>
    </source>
</evidence>
<dbReference type="STRING" id="97972.A0A2V1DWY9"/>
<evidence type="ECO:0000259" key="12">
    <source>
        <dbReference type="Pfam" id="PF01529"/>
    </source>
</evidence>
<feature type="transmembrane region" description="Helical" evidence="10">
    <location>
        <begin position="201"/>
        <end position="221"/>
    </location>
</feature>
<dbReference type="GO" id="GO:0019706">
    <property type="term" value="F:protein-cysteine S-palmitoyltransferase activity"/>
    <property type="evidence" value="ECO:0007669"/>
    <property type="project" value="UniProtKB-EC"/>
</dbReference>
<keyword evidence="3 10" id="KW-0812">Transmembrane</keyword>
<dbReference type="EC" id="2.3.1.225" evidence="10"/>
<evidence type="ECO:0000313" key="13">
    <source>
        <dbReference type="EMBL" id="PVI02863.1"/>
    </source>
</evidence>
<dbReference type="GO" id="GO:0005794">
    <property type="term" value="C:Golgi apparatus"/>
    <property type="evidence" value="ECO:0007669"/>
    <property type="project" value="TreeGrafter"/>
</dbReference>
<dbReference type="InterPro" id="IPR039859">
    <property type="entry name" value="PFA4/ZDH16/20/ERF2-like"/>
</dbReference>
<evidence type="ECO:0000256" key="8">
    <source>
        <dbReference type="ARBA" id="ARBA00023315"/>
    </source>
</evidence>
<evidence type="ECO:0000256" key="1">
    <source>
        <dbReference type="ARBA" id="ARBA00004141"/>
    </source>
</evidence>
<keyword evidence="8 10" id="KW-0012">Acyltransferase</keyword>
<evidence type="ECO:0000256" key="7">
    <source>
        <dbReference type="ARBA" id="ARBA00023288"/>
    </source>
</evidence>
<dbReference type="Proteomes" id="UP000244855">
    <property type="component" value="Unassembled WGS sequence"/>
</dbReference>
<feature type="domain" description="Palmitoyltransferase DHHC" evidence="12">
    <location>
        <begin position="156"/>
        <end position="315"/>
    </location>
</feature>
<accession>A0A2V1DWY9</accession>
<keyword evidence="6" id="KW-0564">Palmitate</keyword>
<organism evidence="13 14">
    <name type="scientific">Periconia macrospinosa</name>
    <dbReference type="NCBI Taxonomy" id="97972"/>
    <lineage>
        <taxon>Eukaryota</taxon>
        <taxon>Fungi</taxon>
        <taxon>Dikarya</taxon>
        <taxon>Ascomycota</taxon>
        <taxon>Pezizomycotina</taxon>
        <taxon>Dothideomycetes</taxon>
        <taxon>Pleosporomycetidae</taxon>
        <taxon>Pleosporales</taxon>
        <taxon>Massarineae</taxon>
        <taxon>Periconiaceae</taxon>
        <taxon>Periconia</taxon>
    </lineage>
</organism>
<dbReference type="GO" id="GO:0006612">
    <property type="term" value="P:protein targeting to membrane"/>
    <property type="evidence" value="ECO:0007669"/>
    <property type="project" value="TreeGrafter"/>
</dbReference>
<evidence type="ECO:0000256" key="3">
    <source>
        <dbReference type="ARBA" id="ARBA00022692"/>
    </source>
</evidence>
<comment type="similarity">
    <text evidence="10">Belongs to the DHHC palmitoyltransferase family.</text>
</comment>
<keyword evidence="7" id="KW-0449">Lipoprotein</keyword>
<evidence type="ECO:0000256" key="5">
    <source>
        <dbReference type="ARBA" id="ARBA00023136"/>
    </source>
</evidence>
<comment type="catalytic activity">
    <reaction evidence="9 10">
        <text>L-cysteinyl-[protein] + hexadecanoyl-CoA = S-hexadecanoyl-L-cysteinyl-[protein] + CoA</text>
        <dbReference type="Rhea" id="RHEA:36683"/>
        <dbReference type="Rhea" id="RHEA-COMP:10131"/>
        <dbReference type="Rhea" id="RHEA-COMP:11032"/>
        <dbReference type="ChEBI" id="CHEBI:29950"/>
        <dbReference type="ChEBI" id="CHEBI:57287"/>
        <dbReference type="ChEBI" id="CHEBI:57379"/>
        <dbReference type="ChEBI" id="CHEBI:74151"/>
        <dbReference type="EC" id="2.3.1.225"/>
    </reaction>
</comment>
<proteinExistence type="inferred from homology"/>
<feature type="transmembrane region" description="Helical" evidence="10">
    <location>
        <begin position="6"/>
        <end position="24"/>
    </location>
</feature>
<feature type="transmembrane region" description="Helical" evidence="10">
    <location>
        <begin position="109"/>
        <end position="126"/>
    </location>
</feature>
<dbReference type="InterPro" id="IPR001594">
    <property type="entry name" value="Palmitoyltrfase_DHHC"/>
</dbReference>
<evidence type="ECO:0000256" key="11">
    <source>
        <dbReference type="SAM" id="MobiDB-lite"/>
    </source>
</evidence>
<keyword evidence="5 10" id="KW-0472">Membrane</keyword>
<dbReference type="Pfam" id="PF01529">
    <property type="entry name" value="DHHC"/>
    <property type="match status" value="1"/>
</dbReference>
<protein>
    <recommendedName>
        <fullName evidence="10">Palmitoyltransferase</fullName>
        <ecNumber evidence="10">2.3.1.225</ecNumber>
    </recommendedName>
</protein>
<keyword evidence="14" id="KW-1185">Reference proteome</keyword>
<dbReference type="OrthoDB" id="9909019at2759"/>
<reference evidence="13 14" key="1">
    <citation type="journal article" date="2018" name="Sci. Rep.">
        <title>Comparative genomics provides insights into the lifestyle and reveals functional heterogeneity of dark septate endophytic fungi.</title>
        <authorList>
            <person name="Knapp D.G."/>
            <person name="Nemeth J.B."/>
            <person name="Barry K."/>
            <person name="Hainaut M."/>
            <person name="Henrissat B."/>
            <person name="Johnson J."/>
            <person name="Kuo A."/>
            <person name="Lim J.H.P."/>
            <person name="Lipzen A."/>
            <person name="Nolan M."/>
            <person name="Ohm R.A."/>
            <person name="Tamas L."/>
            <person name="Grigoriev I.V."/>
            <person name="Spatafora J.W."/>
            <person name="Nagy L.G."/>
            <person name="Kovacs G.M."/>
        </authorList>
    </citation>
    <scope>NUCLEOTIDE SEQUENCE [LARGE SCALE GENOMIC DNA]</scope>
    <source>
        <strain evidence="13 14">DSE2036</strain>
    </source>
</reference>
<dbReference type="PANTHER" id="PTHR22883">
    <property type="entry name" value="ZINC FINGER DHHC DOMAIN CONTAINING PROTEIN"/>
    <property type="match status" value="1"/>
</dbReference>
<evidence type="ECO:0000313" key="14">
    <source>
        <dbReference type="Proteomes" id="UP000244855"/>
    </source>
</evidence>
<evidence type="ECO:0000256" key="4">
    <source>
        <dbReference type="ARBA" id="ARBA00022989"/>
    </source>
</evidence>
<evidence type="ECO:0000256" key="9">
    <source>
        <dbReference type="ARBA" id="ARBA00048048"/>
    </source>
</evidence>
<gene>
    <name evidence="13" type="ORF">DM02DRAFT_588860</name>
</gene>
<feature type="region of interest" description="Disordered" evidence="11">
    <location>
        <begin position="340"/>
        <end position="377"/>
    </location>
</feature>
<keyword evidence="4 10" id="KW-1133">Transmembrane helix</keyword>
<keyword evidence="2 10" id="KW-0808">Transferase</keyword>
<name>A0A2V1DWY9_9PLEO</name>
<comment type="subcellular location">
    <subcellularLocation>
        <location evidence="1">Membrane</location>
        <topology evidence="1">Multi-pass membrane protein</topology>
    </subcellularLocation>
</comment>
<evidence type="ECO:0000256" key="6">
    <source>
        <dbReference type="ARBA" id="ARBA00023139"/>
    </source>
</evidence>
<dbReference type="GO" id="GO:0005783">
    <property type="term" value="C:endoplasmic reticulum"/>
    <property type="evidence" value="ECO:0007669"/>
    <property type="project" value="TreeGrafter"/>
</dbReference>
<dbReference type="GO" id="GO:0016020">
    <property type="term" value="C:membrane"/>
    <property type="evidence" value="ECO:0007669"/>
    <property type="project" value="UniProtKB-SubCell"/>
</dbReference>